<evidence type="ECO:0000313" key="1">
    <source>
        <dbReference type="EMBL" id="TQL61829.1"/>
    </source>
</evidence>
<keyword evidence="2" id="KW-1185">Reference proteome</keyword>
<dbReference type="RefSeq" id="WP_141789562.1">
    <property type="nucleotide sequence ID" value="NZ_BAAAKX010000012.1"/>
</dbReference>
<dbReference type="EMBL" id="VFOQ01000001">
    <property type="protein sequence ID" value="TQL61829.1"/>
    <property type="molecule type" value="Genomic_DNA"/>
</dbReference>
<dbReference type="AlphaFoldDB" id="A0A542ZNH6"/>
<gene>
    <name evidence="1" type="ORF">FB474_3249</name>
</gene>
<name>A0A542ZNH6_9MICO</name>
<evidence type="ECO:0000313" key="2">
    <source>
        <dbReference type="Proteomes" id="UP000319514"/>
    </source>
</evidence>
<protein>
    <submittedName>
        <fullName evidence="1">Uncharacterized protein</fullName>
    </submittedName>
</protein>
<dbReference type="Proteomes" id="UP000319514">
    <property type="component" value="Unassembled WGS sequence"/>
</dbReference>
<comment type="caution">
    <text evidence="1">The sequence shown here is derived from an EMBL/GenBank/DDBJ whole genome shotgun (WGS) entry which is preliminary data.</text>
</comment>
<reference evidence="1 2" key="1">
    <citation type="submission" date="2019-06" db="EMBL/GenBank/DDBJ databases">
        <title>Sequencing the genomes of 1000 actinobacteria strains.</title>
        <authorList>
            <person name="Klenk H.-P."/>
        </authorList>
    </citation>
    <scope>NUCLEOTIDE SEQUENCE [LARGE SCALE GENOMIC DNA]</scope>
    <source>
        <strain evidence="1 2">DSM 18082</strain>
    </source>
</reference>
<proteinExistence type="predicted"/>
<sequence>MDKPVREMTVAELADELERGRRDFEDEVSALGEDLMARLAADQLAMPRRRYLAVESELLRRGSPT</sequence>
<accession>A0A542ZNH6</accession>
<organism evidence="1 2">
    <name type="scientific">Oryzihumus leptocrescens</name>
    <dbReference type="NCBI Taxonomy" id="297536"/>
    <lineage>
        <taxon>Bacteria</taxon>
        <taxon>Bacillati</taxon>
        <taxon>Actinomycetota</taxon>
        <taxon>Actinomycetes</taxon>
        <taxon>Micrococcales</taxon>
        <taxon>Intrasporangiaceae</taxon>
        <taxon>Oryzihumus</taxon>
    </lineage>
</organism>